<reference evidence="7 8" key="1">
    <citation type="submission" date="2016-10" db="EMBL/GenBank/DDBJ databases">
        <authorList>
            <person name="Varghese N."/>
            <person name="Submissions S."/>
        </authorList>
    </citation>
    <scope>NUCLEOTIDE SEQUENCE [LARGE SCALE GENOMIC DNA]</scope>
    <source>
        <strain evidence="7 8">LMG 18378</strain>
    </source>
</reference>
<evidence type="ECO:0000313" key="7">
    <source>
        <dbReference type="EMBL" id="SFD30565.1"/>
    </source>
</evidence>
<dbReference type="Proteomes" id="UP000183385">
    <property type="component" value="Unassembled WGS sequence"/>
</dbReference>
<dbReference type="GO" id="GO:0005829">
    <property type="term" value="C:cytosol"/>
    <property type="evidence" value="ECO:0007669"/>
    <property type="project" value="TreeGrafter"/>
</dbReference>
<dbReference type="InterPro" id="IPR002711">
    <property type="entry name" value="HNH"/>
</dbReference>
<dbReference type="GO" id="GO:0016787">
    <property type="term" value="F:hydrolase activity"/>
    <property type="evidence" value="ECO:0007669"/>
    <property type="project" value="UniProtKB-KW"/>
</dbReference>
<name>A0AAQ1HR08_9PSED</name>
<dbReference type="PANTHER" id="PTHR41286:SF1">
    <property type="entry name" value="HNH NUCLEASE YAJD-RELATED"/>
    <property type="match status" value="1"/>
</dbReference>
<dbReference type="GO" id="GO:0003676">
    <property type="term" value="F:nucleic acid binding"/>
    <property type="evidence" value="ECO:0007669"/>
    <property type="project" value="InterPro"/>
</dbReference>
<comment type="similarity">
    <text evidence="3">Belongs to the HNH nuclease family.</text>
</comment>
<comment type="caution">
    <text evidence="7">The sequence shown here is derived from an EMBL/GenBank/DDBJ whole genome shotgun (WGS) entry which is preliminary data.</text>
</comment>
<proteinExistence type="inferred from homology"/>
<evidence type="ECO:0000256" key="1">
    <source>
        <dbReference type="ARBA" id="ARBA00022722"/>
    </source>
</evidence>
<keyword evidence="1" id="KW-0540">Nuclease</keyword>
<protein>
    <recommendedName>
        <fullName evidence="4">Putative HNH nuclease YajD</fullName>
    </recommendedName>
</protein>
<dbReference type="EMBL" id="FOLS01000022">
    <property type="protein sequence ID" value="SFD30565.1"/>
    <property type="molecule type" value="Genomic_DNA"/>
</dbReference>
<dbReference type="GO" id="GO:0008270">
    <property type="term" value="F:zinc ion binding"/>
    <property type="evidence" value="ECO:0007669"/>
    <property type="project" value="InterPro"/>
</dbReference>
<dbReference type="NCBIfam" id="NF008448">
    <property type="entry name" value="PRK11295.1"/>
    <property type="match status" value="1"/>
</dbReference>
<dbReference type="Pfam" id="PF01844">
    <property type="entry name" value="HNH"/>
    <property type="match status" value="1"/>
</dbReference>
<feature type="domain" description="HNH nuclease" evidence="6">
    <location>
        <begin position="65"/>
        <end position="121"/>
    </location>
</feature>
<dbReference type="AlphaFoldDB" id="A0AAQ1HR08"/>
<evidence type="ECO:0000259" key="6">
    <source>
        <dbReference type="SMART" id="SM00507"/>
    </source>
</evidence>
<feature type="region of interest" description="Disordered" evidence="5">
    <location>
        <begin position="1"/>
        <end position="51"/>
    </location>
</feature>
<sequence length="160" mass="17991">MPNTRATEILHSQRPRPHKKQIPPNGGMLKTSPQPPRATTMSTPAKPTSKVDQLLAEAQQRRESSYREKALKMYPWICGRCGREFSGKRLSELTVHHRDHNHDNNPEDGSNWELLCLYCHDNEHQRQVDAHYQGNDAGASGPKVTHKALAGLAALLNKDS</sequence>
<dbReference type="GO" id="GO:0004519">
    <property type="term" value="F:endonuclease activity"/>
    <property type="evidence" value="ECO:0007669"/>
    <property type="project" value="UniProtKB-KW"/>
</dbReference>
<keyword evidence="2" id="KW-0378">Hydrolase</keyword>
<dbReference type="SMART" id="SM00507">
    <property type="entry name" value="HNHc"/>
    <property type="match status" value="1"/>
</dbReference>
<gene>
    <name evidence="7" type="ORF">SAMN05216577_12241</name>
</gene>
<dbReference type="InterPro" id="IPR003615">
    <property type="entry name" value="HNH_nuc"/>
</dbReference>
<evidence type="ECO:0000313" key="8">
    <source>
        <dbReference type="Proteomes" id="UP000183385"/>
    </source>
</evidence>
<dbReference type="CDD" id="cd00085">
    <property type="entry name" value="HNHc"/>
    <property type="match status" value="1"/>
</dbReference>
<feature type="compositionally biased region" description="Polar residues" evidence="5">
    <location>
        <begin position="37"/>
        <end position="46"/>
    </location>
</feature>
<accession>A0AAQ1HR08</accession>
<evidence type="ECO:0000256" key="3">
    <source>
        <dbReference type="ARBA" id="ARBA00038412"/>
    </source>
</evidence>
<dbReference type="Gene3D" id="1.10.30.50">
    <property type="match status" value="1"/>
</dbReference>
<evidence type="ECO:0000256" key="2">
    <source>
        <dbReference type="ARBA" id="ARBA00022801"/>
    </source>
</evidence>
<evidence type="ECO:0000256" key="5">
    <source>
        <dbReference type="SAM" id="MobiDB-lite"/>
    </source>
</evidence>
<keyword evidence="8" id="KW-1185">Reference proteome</keyword>
<evidence type="ECO:0000256" key="4">
    <source>
        <dbReference type="ARBA" id="ARBA00040194"/>
    </source>
</evidence>
<organism evidence="7 8">
    <name type="scientific">Pseudomonas citronellolis</name>
    <dbReference type="NCBI Taxonomy" id="53408"/>
    <lineage>
        <taxon>Bacteria</taxon>
        <taxon>Pseudomonadati</taxon>
        <taxon>Pseudomonadota</taxon>
        <taxon>Gammaproteobacteria</taxon>
        <taxon>Pseudomonadales</taxon>
        <taxon>Pseudomonadaceae</taxon>
        <taxon>Pseudomonas</taxon>
    </lineage>
</organism>
<dbReference type="PANTHER" id="PTHR41286">
    <property type="entry name" value="HNH NUCLEASE YAJD-RELATED"/>
    <property type="match status" value="1"/>
</dbReference>
<keyword evidence="7" id="KW-0255">Endonuclease</keyword>